<dbReference type="HOGENOM" id="CLU_1722971_0_0_1"/>
<gene>
    <name evidence="1" type="ORF">Pc22g14210</name>
    <name evidence="1" type="ORF">PCH_Pc22g14210</name>
</gene>
<name>B6HUI6_PENRW</name>
<sequence length="152" mass="17792">MTGALYLDKGHLVRARRPRVNNLHNYGVDLGEIDSGKVCRNPAKSGSKRRRARLGGLIHNSYFMQNRYRVPGVVCGVPFPQLRTDCRMRYGDGSRREWASRKAREGTIISLWQWTNHVLGESQRMERWEWNHQIAQMQIISIRPRNMRKCTD</sequence>
<evidence type="ECO:0000313" key="2">
    <source>
        <dbReference type="Proteomes" id="UP000000724"/>
    </source>
</evidence>
<keyword evidence="2" id="KW-1185">Reference proteome</keyword>
<dbReference type="VEuPathDB" id="FungiDB:PCH_Pc22g14210"/>
<organism evidence="1 2">
    <name type="scientific">Penicillium rubens (strain ATCC 28089 / DSM 1075 / NRRL 1951 / Wisconsin 54-1255)</name>
    <name type="common">Penicillium chrysogenum</name>
    <dbReference type="NCBI Taxonomy" id="500485"/>
    <lineage>
        <taxon>Eukaryota</taxon>
        <taxon>Fungi</taxon>
        <taxon>Dikarya</taxon>
        <taxon>Ascomycota</taxon>
        <taxon>Pezizomycotina</taxon>
        <taxon>Eurotiomycetes</taxon>
        <taxon>Eurotiomycetidae</taxon>
        <taxon>Eurotiales</taxon>
        <taxon>Aspergillaceae</taxon>
        <taxon>Penicillium</taxon>
        <taxon>Penicillium chrysogenum species complex</taxon>
    </lineage>
</organism>
<protein>
    <submittedName>
        <fullName evidence="1">Uncharacterized protein</fullName>
    </submittedName>
</protein>
<evidence type="ECO:0000313" key="1">
    <source>
        <dbReference type="EMBL" id="CAP98709.1"/>
    </source>
</evidence>
<reference evidence="1 2" key="1">
    <citation type="journal article" date="2008" name="Nat. Biotechnol.">
        <title>Genome sequencing and analysis of the filamentous fungus Penicillium chrysogenum.</title>
        <authorList>
            <person name="van den Berg M.A."/>
            <person name="Albang R."/>
            <person name="Albermann K."/>
            <person name="Badger J.H."/>
            <person name="Daran J.-M."/>
            <person name="Driessen A.J.M."/>
            <person name="Garcia-Estrada C."/>
            <person name="Fedorova N.D."/>
            <person name="Harris D.M."/>
            <person name="Heijne W.H.M."/>
            <person name="Joardar V.S."/>
            <person name="Kiel J.A.K.W."/>
            <person name="Kovalchuk A."/>
            <person name="Martin J.F."/>
            <person name="Nierman W.C."/>
            <person name="Nijland J.G."/>
            <person name="Pronk J.T."/>
            <person name="Roubos J.A."/>
            <person name="van der Klei I.J."/>
            <person name="van Peij N.N.M.E."/>
            <person name="Veenhuis M."/>
            <person name="von Doehren H."/>
            <person name="Wagner C."/>
            <person name="Wortman J.R."/>
            <person name="Bovenberg R.A.L."/>
        </authorList>
    </citation>
    <scope>NUCLEOTIDE SEQUENCE [LARGE SCALE GENOMIC DNA]</scope>
    <source>
        <strain evidence="2">ATCC 28089 / DSM 1075 / NRRL 1951 / Wisconsin 54-1255</strain>
    </source>
</reference>
<proteinExistence type="predicted"/>
<dbReference type="EMBL" id="AM920437">
    <property type="protein sequence ID" value="CAP98709.1"/>
    <property type="molecule type" value="Genomic_DNA"/>
</dbReference>
<accession>B6HUI6</accession>
<dbReference type="AlphaFoldDB" id="B6HUI6"/>
<dbReference type="Proteomes" id="UP000000724">
    <property type="component" value="Contig Pc00c22"/>
</dbReference>